<proteinExistence type="predicted"/>
<feature type="chain" id="PRO_5006868145" evidence="1">
    <location>
        <begin position="25"/>
        <end position="85"/>
    </location>
</feature>
<dbReference type="AlphaFoldDB" id="A0A0V0RXF7"/>
<dbReference type="EMBL" id="JYDL01000066">
    <property type="protein sequence ID" value="KRX18933.1"/>
    <property type="molecule type" value="Genomic_DNA"/>
</dbReference>
<feature type="signal peptide" evidence="1">
    <location>
        <begin position="1"/>
        <end position="24"/>
    </location>
</feature>
<organism evidence="2 3">
    <name type="scientific">Trichinella nelsoni</name>
    <dbReference type="NCBI Taxonomy" id="6336"/>
    <lineage>
        <taxon>Eukaryota</taxon>
        <taxon>Metazoa</taxon>
        <taxon>Ecdysozoa</taxon>
        <taxon>Nematoda</taxon>
        <taxon>Enoplea</taxon>
        <taxon>Dorylaimia</taxon>
        <taxon>Trichinellida</taxon>
        <taxon>Trichinellidae</taxon>
        <taxon>Trichinella</taxon>
    </lineage>
</organism>
<sequence>MGNHFGRSMTIAAMHCACLLDVAPNEFVSVCGDADIRIHFDVVKPRYRRPPFYALGITFRVMGRLVRVLNLQCKSAQQIHGLDLW</sequence>
<accession>A0A0V0RXF7</accession>
<keyword evidence="1" id="KW-0732">Signal</keyword>
<evidence type="ECO:0000313" key="3">
    <source>
        <dbReference type="Proteomes" id="UP000054630"/>
    </source>
</evidence>
<dbReference type="Proteomes" id="UP000054630">
    <property type="component" value="Unassembled WGS sequence"/>
</dbReference>
<gene>
    <name evidence="2" type="ORF">T07_8433</name>
</gene>
<reference evidence="2 3" key="1">
    <citation type="submission" date="2015-01" db="EMBL/GenBank/DDBJ databases">
        <title>Evolution of Trichinella species and genotypes.</title>
        <authorList>
            <person name="Korhonen P.K."/>
            <person name="Edoardo P."/>
            <person name="Giuseppe L.R."/>
            <person name="Gasser R.B."/>
        </authorList>
    </citation>
    <scope>NUCLEOTIDE SEQUENCE [LARGE SCALE GENOMIC DNA]</scope>
    <source>
        <strain evidence="2">ISS37</strain>
    </source>
</reference>
<protein>
    <submittedName>
        <fullName evidence="2">Uncharacterized protein</fullName>
    </submittedName>
</protein>
<keyword evidence="3" id="KW-1185">Reference proteome</keyword>
<comment type="caution">
    <text evidence="2">The sequence shown here is derived from an EMBL/GenBank/DDBJ whole genome shotgun (WGS) entry which is preliminary data.</text>
</comment>
<dbReference type="OrthoDB" id="10435907at2759"/>
<evidence type="ECO:0000313" key="2">
    <source>
        <dbReference type="EMBL" id="KRX18933.1"/>
    </source>
</evidence>
<evidence type="ECO:0000256" key="1">
    <source>
        <dbReference type="SAM" id="SignalP"/>
    </source>
</evidence>
<name>A0A0V0RXF7_9BILA</name>